<gene>
    <name evidence="3" type="ORF">EW146_g4749</name>
</gene>
<feature type="transmembrane region" description="Helical" evidence="1">
    <location>
        <begin position="200"/>
        <end position="218"/>
    </location>
</feature>
<comment type="caution">
    <text evidence="3">The sequence shown here is derived from an EMBL/GenBank/DDBJ whole genome shotgun (WGS) entry which is preliminary data.</text>
</comment>
<dbReference type="InterPro" id="IPR045339">
    <property type="entry name" value="DUF6534"/>
</dbReference>
<dbReference type="Pfam" id="PF20152">
    <property type="entry name" value="DUF6534"/>
    <property type="match status" value="1"/>
</dbReference>
<keyword evidence="1" id="KW-0812">Transmembrane</keyword>
<evidence type="ECO:0000256" key="1">
    <source>
        <dbReference type="SAM" id="Phobius"/>
    </source>
</evidence>
<protein>
    <recommendedName>
        <fullName evidence="2">DUF6534 domain-containing protein</fullName>
    </recommendedName>
</protein>
<organism evidence="3 4">
    <name type="scientific">Bondarzewia mesenterica</name>
    <dbReference type="NCBI Taxonomy" id="1095465"/>
    <lineage>
        <taxon>Eukaryota</taxon>
        <taxon>Fungi</taxon>
        <taxon>Dikarya</taxon>
        <taxon>Basidiomycota</taxon>
        <taxon>Agaricomycotina</taxon>
        <taxon>Agaricomycetes</taxon>
        <taxon>Russulales</taxon>
        <taxon>Bondarzewiaceae</taxon>
        <taxon>Bondarzewia</taxon>
    </lineage>
</organism>
<feature type="transmembrane region" description="Helical" evidence="1">
    <location>
        <begin position="49"/>
        <end position="72"/>
    </location>
</feature>
<feature type="transmembrane region" description="Helical" evidence="1">
    <location>
        <begin position="84"/>
        <end position="103"/>
    </location>
</feature>
<keyword evidence="1" id="KW-1133">Transmembrane helix</keyword>
<dbReference type="EMBL" id="SGPL01000191">
    <property type="protein sequence ID" value="THH15783.1"/>
    <property type="molecule type" value="Genomic_DNA"/>
</dbReference>
<feature type="transmembrane region" description="Helical" evidence="1">
    <location>
        <begin position="115"/>
        <end position="134"/>
    </location>
</feature>
<sequence>MPSETALNTTLGPFLLGYTAVAILFGITNVQAFMYCLHCWKRDSWKLRSFVLLLWFIDALQMALTGHCVYYYLILKFGDLENIVTHTVVWSLTDIGDFLVRTFYCQRLWKLDNKFRVLAIVAWLAYLNTSAIVFSDTVIAVSLCYCLSTKAGLTDFSKDEYAHEYLRRAQSHHGAFRPFDSIKHENAHIYLQFAARPHTFIFIAFFLLLSKLYFNAMLANLNARARLRETASANTLISIPLSNRSGGRSESMADMGDVHVGSTHKNTPMQVHMSVDRVTASDSKIHGSDDSDV</sequence>
<dbReference type="Proteomes" id="UP000310158">
    <property type="component" value="Unassembled WGS sequence"/>
</dbReference>
<reference evidence="3 4" key="1">
    <citation type="submission" date="2019-02" db="EMBL/GenBank/DDBJ databases">
        <title>Genome sequencing of the rare red list fungi Bondarzewia mesenterica.</title>
        <authorList>
            <person name="Buettner E."/>
            <person name="Kellner H."/>
        </authorList>
    </citation>
    <scope>NUCLEOTIDE SEQUENCE [LARGE SCALE GENOMIC DNA]</scope>
    <source>
        <strain evidence="3 4">DSM 108281</strain>
    </source>
</reference>
<accession>A0A4V3XF13</accession>
<dbReference type="PANTHER" id="PTHR40465:SF1">
    <property type="entry name" value="DUF6534 DOMAIN-CONTAINING PROTEIN"/>
    <property type="match status" value="1"/>
</dbReference>
<feature type="transmembrane region" description="Helical" evidence="1">
    <location>
        <begin position="15"/>
        <end position="37"/>
    </location>
</feature>
<dbReference type="AlphaFoldDB" id="A0A4V3XF13"/>
<proteinExistence type="predicted"/>
<feature type="domain" description="DUF6534" evidence="2">
    <location>
        <begin position="133"/>
        <end position="225"/>
    </location>
</feature>
<dbReference type="OrthoDB" id="2535105at2759"/>
<evidence type="ECO:0000313" key="4">
    <source>
        <dbReference type="Proteomes" id="UP000310158"/>
    </source>
</evidence>
<keyword evidence="4" id="KW-1185">Reference proteome</keyword>
<dbReference type="PANTHER" id="PTHR40465">
    <property type="entry name" value="CHROMOSOME 1, WHOLE GENOME SHOTGUN SEQUENCE"/>
    <property type="match status" value="1"/>
</dbReference>
<evidence type="ECO:0000259" key="2">
    <source>
        <dbReference type="Pfam" id="PF20152"/>
    </source>
</evidence>
<evidence type="ECO:0000313" key="3">
    <source>
        <dbReference type="EMBL" id="THH15783.1"/>
    </source>
</evidence>
<name>A0A4V3XF13_9AGAM</name>
<keyword evidence="1" id="KW-0472">Membrane</keyword>